<feature type="signal peptide" evidence="1">
    <location>
        <begin position="1"/>
        <end position="28"/>
    </location>
</feature>
<name>A0A2M4D0B3_ANODA</name>
<organism evidence="2">
    <name type="scientific">Anopheles darlingi</name>
    <name type="common">Mosquito</name>
    <dbReference type="NCBI Taxonomy" id="43151"/>
    <lineage>
        <taxon>Eukaryota</taxon>
        <taxon>Metazoa</taxon>
        <taxon>Ecdysozoa</taxon>
        <taxon>Arthropoda</taxon>
        <taxon>Hexapoda</taxon>
        <taxon>Insecta</taxon>
        <taxon>Pterygota</taxon>
        <taxon>Neoptera</taxon>
        <taxon>Endopterygota</taxon>
        <taxon>Diptera</taxon>
        <taxon>Nematocera</taxon>
        <taxon>Culicoidea</taxon>
        <taxon>Culicidae</taxon>
        <taxon>Anophelinae</taxon>
        <taxon>Anopheles</taxon>
    </lineage>
</organism>
<dbReference type="PANTHER" id="PTHR21398">
    <property type="entry name" value="AGAP007094-PA"/>
    <property type="match status" value="1"/>
</dbReference>
<dbReference type="EMBL" id="GGFL01006819">
    <property type="protein sequence ID" value="MBW70997.1"/>
    <property type="molecule type" value="Transcribed_RNA"/>
</dbReference>
<evidence type="ECO:0000256" key="1">
    <source>
        <dbReference type="SAM" id="SignalP"/>
    </source>
</evidence>
<keyword evidence="1" id="KW-0732">Signal</keyword>
<dbReference type="AlphaFoldDB" id="A0A2M4D0B3"/>
<proteinExistence type="predicted"/>
<protein>
    <submittedName>
        <fullName evidence="2">Putative secreted protein</fullName>
    </submittedName>
</protein>
<reference evidence="2" key="1">
    <citation type="submission" date="2018-01" db="EMBL/GenBank/DDBJ databases">
        <title>An insight into the sialome of Amazonian anophelines.</title>
        <authorList>
            <person name="Ribeiro J.M."/>
            <person name="Scarpassa V."/>
            <person name="Calvo E."/>
        </authorList>
    </citation>
    <scope>NUCLEOTIDE SEQUENCE</scope>
</reference>
<evidence type="ECO:0000313" key="2">
    <source>
        <dbReference type="EMBL" id="MBW70997.1"/>
    </source>
</evidence>
<feature type="chain" id="PRO_5014682447" evidence="1">
    <location>
        <begin position="29"/>
        <end position="171"/>
    </location>
</feature>
<dbReference type="PANTHER" id="PTHR21398:SF21">
    <property type="entry name" value="AGAP004005-PA"/>
    <property type="match status" value="1"/>
</dbReference>
<sequence>MALPIQKLQKMLFLQLLLMMGWPTLITPHSEGSTLSRQKRFLIFPRANPGRLQLIGGFGIPVDIQLESITVGYVIKTVYYLPWNSSHLIPPFLDRHEADGLPVAPLRNTRSIPLVLAADRIERYEGILVDKGTDSLPKPSHAESRWMFYRAIEQMFEQLVNGVVQKGEKVF</sequence>
<dbReference type="VEuPathDB" id="VectorBase:ADAR2_005201"/>
<accession>A0A2M4D0B3</accession>